<comment type="caution">
    <text evidence="2">The sequence shown here is derived from an EMBL/GenBank/DDBJ whole genome shotgun (WGS) entry which is preliminary data.</text>
</comment>
<organism evidence="2 3">
    <name type="scientific">Streptomyces osmaniensis</name>
    <dbReference type="NCBI Taxonomy" id="593134"/>
    <lineage>
        <taxon>Bacteria</taxon>
        <taxon>Bacillati</taxon>
        <taxon>Actinomycetota</taxon>
        <taxon>Actinomycetes</taxon>
        <taxon>Kitasatosporales</taxon>
        <taxon>Streptomycetaceae</taxon>
        <taxon>Streptomyces</taxon>
    </lineage>
</organism>
<evidence type="ECO:0000313" key="3">
    <source>
        <dbReference type="Proteomes" id="UP001500707"/>
    </source>
</evidence>
<name>A0ABP6XL70_9ACTN</name>
<evidence type="ECO:0000256" key="1">
    <source>
        <dbReference type="SAM" id="MobiDB-lite"/>
    </source>
</evidence>
<keyword evidence="3" id="KW-1185">Reference proteome</keyword>
<protein>
    <submittedName>
        <fullName evidence="2">Uncharacterized protein</fullName>
    </submittedName>
</protein>
<gene>
    <name evidence="2" type="ORF">GCM10022295_55630</name>
</gene>
<feature type="region of interest" description="Disordered" evidence="1">
    <location>
        <begin position="1"/>
        <end position="100"/>
    </location>
</feature>
<sequence>MEGRATQNAVQRERRLKRAGESRPTLDIAPRTSANTAESKGRREQRPGNATAAESVGERDAGPGRSPRTTGTQRVPGSGHGGDAPPSCASYARAVGPDPL</sequence>
<dbReference type="EMBL" id="BAABCE010000011">
    <property type="protein sequence ID" value="GAA3566471.1"/>
    <property type="molecule type" value="Genomic_DNA"/>
</dbReference>
<proteinExistence type="predicted"/>
<feature type="compositionally biased region" description="Polar residues" evidence="1">
    <location>
        <begin position="1"/>
        <end position="10"/>
    </location>
</feature>
<reference evidence="3" key="1">
    <citation type="journal article" date="2019" name="Int. J. Syst. Evol. Microbiol.">
        <title>The Global Catalogue of Microorganisms (GCM) 10K type strain sequencing project: providing services to taxonomists for standard genome sequencing and annotation.</title>
        <authorList>
            <consortium name="The Broad Institute Genomics Platform"/>
            <consortium name="The Broad Institute Genome Sequencing Center for Infectious Disease"/>
            <person name="Wu L."/>
            <person name="Ma J."/>
        </authorList>
    </citation>
    <scope>NUCLEOTIDE SEQUENCE [LARGE SCALE GENOMIC DNA]</scope>
    <source>
        <strain evidence="3">JCM 17656</strain>
    </source>
</reference>
<evidence type="ECO:0000313" key="2">
    <source>
        <dbReference type="EMBL" id="GAA3566471.1"/>
    </source>
</evidence>
<dbReference type="Proteomes" id="UP001500707">
    <property type="component" value="Unassembled WGS sequence"/>
</dbReference>
<accession>A0ABP6XL70</accession>